<protein>
    <submittedName>
        <fullName evidence="1">Uncharacterized protein</fullName>
    </submittedName>
</protein>
<evidence type="ECO:0000313" key="1">
    <source>
        <dbReference type="EMBL" id="MQM19004.1"/>
    </source>
</evidence>
<proteinExistence type="predicted"/>
<reference evidence="1" key="1">
    <citation type="submission" date="2017-07" db="EMBL/GenBank/DDBJ databases">
        <title>Taro Niue Genome Assembly and Annotation.</title>
        <authorList>
            <person name="Atibalentja N."/>
            <person name="Keating K."/>
            <person name="Fields C.J."/>
        </authorList>
    </citation>
    <scope>NUCLEOTIDE SEQUENCE</scope>
    <source>
        <strain evidence="1">Niue_2</strain>
        <tissue evidence="1">Leaf</tissue>
    </source>
</reference>
<keyword evidence="2" id="KW-1185">Reference proteome</keyword>
<name>A0A843XHF8_COLES</name>
<dbReference type="EMBL" id="NMUH01008579">
    <property type="protein sequence ID" value="MQM19004.1"/>
    <property type="molecule type" value="Genomic_DNA"/>
</dbReference>
<dbReference type="Proteomes" id="UP000652761">
    <property type="component" value="Unassembled WGS sequence"/>
</dbReference>
<dbReference type="AlphaFoldDB" id="A0A843XHF8"/>
<comment type="caution">
    <text evidence="1">The sequence shown here is derived from an EMBL/GenBank/DDBJ whole genome shotgun (WGS) entry which is preliminary data.</text>
</comment>
<sequence>MMKIEDGIPSSKPFSSKLLRSLASPFVSQSLSNTNEGCYKIKSSSASYPCDRIKSLDAYCASSSRDFLGSFYRISGPTVSRRIQIAKIEI</sequence>
<gene>
    <name evidence="1" type="ORF">Taro_052006</name>
</gene>
<organism evidence="1 2">
    <name type="scientific">Colocasia esculenta</name>
    <name type="common">Wild taro</name>
    <name type="synonym">Arum esculentum</name>
    <dbReference type="NCBI Taxonomy" id="4460"/>
    <lineage>
        <taxon>Eukaryota</taxon>
        <taxon>Viridiplantae</taxon>
        <taxon>Streptophyta</taxon>
        <taxon>Embryophyta</taxon>
        <taxon>Tracheophyta</taxon>
        <taxon>Spermatophyta</taxon>
        <taxon>Magnoliopsida</taxon>
        <taxon>Liliopsida</taxon>
        <taxon>Araceae</taxon>
        <taxon>Aroideae</taxon>
        <taxon>Colocasieae</taxon>
        <taxon>Colocasia</taxon>
    </lineage>
</organism>
<accession>A0A843XHF8</accession>
<evidence type="ECO:0000313" key="2">
    <source>
        <dbReference type="Proteomes" id="UP000652761"/>
    </source>
</evidence>